<dbReference type="EMBL" id="CAUJNA010000655">
    <property type="protein sequence ID" value="CAJ1379736.1"/>
    <property type="molecule type" value="Genomic_DNA"/>
</dbReference>
<evidence type="ECO:0000313" key="4">
    <source>
        <dbReference type="Proteomes" id="UP001178507"/>
    </source>
</evidence>
<dbReference type="GO" id="GO:0016272">
    <property type="term" value="C:prefoldin complex"/>
    <property type="evidence" value="ECO:0007669"/>
    <property type="project" value="InterPro"/>
</dbReference>
<evidence type="ECO:0000256" key="2">
    <source>
        <dbReference type="ARBA" id="ARBA00023186"/>
    </source>
</evidence>
<proteinExistence type="inferred from homology"/>
<reference evidence="3" key="1">
    <citation type="submission" date="2023-08" db="EMBL/GenBank/DDBJ databases">
        <authorList>
            <person name="Chen Y."/>
            <person name="Shah S."/>
            <person name="Dougan E. K."/>
            <person name="Thang M."/>
            <person name="Chan C."/>
        </authorList>
    </citation>
    <scope>NUCLEOTIDE SEQUENCE</scope>
</reference>
<dbReference type="CDD" id="cd23161">
    <property type="entry name" value="Prefoldin_6"/>
    <property type="match status" value="1"/>
</dbReference>
<dbReference type="Pfam" id="PF01920">
    <property type="entry name" value="Prefoldin_2"/>
    <property type="match status" value="1"/>
</dbReference>
<dbReference type="GO" id="GO:0005737">
    <property type="term" value="C:cytoplasm"/>
    <property type="evidence" value="ECO:0007669"/>
    <property type="project" value="TreeGrafter"/>
</dbReference>
<dbReference type="PANTHER" id="PTHR21431">
    <property type="entry name" value="PREFOLDIN SUBUNIT 6"/>
    <property type="match status" value="1"/>
</dbReference>
<dbReference type="InterPro" id="IPR009053">
    <property type="entry name" value="Prefoldin"/>
</dbReference>
<comment type="similarity">
    <text evidence="1">Belongs to the prefoldin subunit beta family.</text>
</comment>
<evidence type="ECO:0008006" key="5">
    <source>
        <dbReference type="Google" id="ProtNLM"/>
    </source>
</evidence>
<dbReference type="SUPFAM" id="SSF46579">
    <property type="entry name" value="Prefoldin"/>
    <property type="match status" value="1"/>
</dbReference>
<dbReference type="FunFam" id="1.10.287.370:FF:000003">
    <property type="entry name" value="Prefoldin subunit 6"/>
    <property type="match status" value="1"/>
</dbReference>
<gene>
    <name evidence="3" type="ORF">EVOR1521_LOCUS7889</name>
</gene>
<dbReference type="GO" id="GO:0051131">
    <property type="term" value="P:chaperone-mediated protein complex assembly"/>
    <property type="evidence" value="ECO:0007669"/>
    <property type="project" value="TreeGrafter"/>
</dbReference>
<comment type="caution">
    <text evidence="3">The sequence shown here is derived from an EMBL/GenBank/DDBJ whole genome shotgun (WGS) entry which is preliminary data.</text>
</comment>
<dbReference type="PANTHER" id="PTHR21431:SF0">
    <property type="entry name" value="PREFOLDIN SUBUNIT 6"/>
    <property type="match status" value="1"/>
</dbReference>
<dbReference type="GO" id="GO:0006457">
    <property type="term" value="P:protein folding"/>
    <property type="evidence" value="ECO:0007669"/>
    <property type="project" value="InterPro"/>
</dbReference>
<dbReference type="InterPro" id="IPR002777">
    <property type="entry name" value="PFD_beta-like"/>
</dbReference>
<dbReference type="GO" id="GO:0051082">
    <property type="term" value="F:unfolded protein binding"/>
    <property type="evidence" value="ECO:0007669"/>
    <property type="project" value="InterPro"/>
</dbReference>
<keyword evidence="4" id="KW-1185">Reference proteome</keyword>
<dbReference type="Gene3D" id="1.10.287.370">
    <property type="match status" value="1"/>
</dbReference>
<keyword evidence="2" id="KW-0143">Chaperone</keyword>
<dbReference type="GO" id="GO:0051087">
    <property type="term" value="F:protein-folding chaperone binding"/>
    <property type="evidence" value="ECO:0007669"/>
    <property type="project" value="TreeGrafter"/>
</dbReference>
<evidence type="ECO:0000313" key="3">
    <source>
        <dbReference type="EMBL" id="CAJ1379736.1"/>
    </source>
</evidence>
<dbReference type="Proteomes" id="UP001178507">
    <property type="component" value="Unassembled WGS sequence"/>
</dbReference>
<dbReference type="AlphaFoldDB" id="A0AA36I3N8"/>
<evidence type="ECO:0000256" key="1">
    <source>
        <dbReference type="ARBA" id="ARBA00008045"/>
    </source>
</evidence>
<name>A0AA36I3N8_9DINO</name>
<accession>A0AA36I3N8</accession>
<protein>
    <recommendedName>
        <fullName evidence="5">Prefoldin subunit 6</fullName>
    </recommendedName>
</protein>
<sequence>MAPLSEQEMQRELDKFKAMQETLQKAYEARMGLIAQQQETELVKQEFDTIEEDAVVYKLVGPVMVKQNVDDAKGNVTKRLEYISGELERSNKIISDKEKELGDKQKQLIKMQQEIQGS</sequence>
<organism evidence="3 4">
    <name type="scientific">Effrenium voratum</name>
    <dbReference type="NCBI Taxonomy" id="2562239"/>
    <lineage>
        <taxon>Eukaryota</taxon>
        <taxon>Sar</taxon>
        <taxon>Alveolata</taxon>
        <taxon>Dinophyceae</taxon>
        <taxon>Suessiales</taxon>
        <taxon>Symbiodiniaceae</taxon>
        <taxon>Effrenium</taxon>
    </lineage>
</organism>